<organism evidence="1 2">
    <name type="scientific">Saprolegnia parasitica (strain CBS 223.65)</name>
    <dbReference type="NCBI Taxonomy" id="695850"/>
    <lineage>
        <taxon>Eukaryota</taxon>
        <taxon>Sar</taxon>
        <taxon>Stramenopiles</taxon>
        <taxon>Oomycota</taxon>
        <taxon>Saprolegniomycetes</taxon>
        <taxon>Saprolegniales</taxon>
        <taxon>Saprolegniaceae</taxon>
        <taxon>Saprolegnia</taxon>
    </lineage>
</organism>
<dbReference type="KEGG" id="spar:SPRG_01254"/>
<dbReference type="AlphaFoldDB" id="A0A067CTX4"/>
<dbReference type="RefSeq" id="XP_012194866.1">
    <property type="nucleotide sequence ID" value="XM_012339476.1"/>
</dbReference>
<evidence type="ECO:0000313" key="2">
    <source>
        <dbReference type="Proteomes" id="UP000030745"/>
    </source>
</evidence>
<dbReference type="Proteomes" id="UP000030745">
    <property type="component" value="Unassembled WGS sequence"/>
</dbReference>
<accession>A0A067CTX4</accession>
<dbReference type="OrthoDB" id="10395815at2759"/>
<sequence>MALDPRITVTLRCEVDGRCVRSEEPYLMDFDEAEGNSNVIPGIFNYKFIGTGLANKQYHIVCTDSTTDAHTPLTQENFARICHSLRNRNDIRLTARPRGKKGGKYVKDANVNDLRDPTRQNDFDAARTMLGDVNIAALVQLMANTDVTDIDDERFVAIQATIVTITDGANRLVTQLGADNAA</sequence>
<dbReference type="OMA" id="GIFNYKF"/>
<dbReference type="VEuPathDB" id="FungiDB:SPRG_01254"/>
<dbReference type="EMBL" id="KK583191">
    <property type="protein sequence ID" value="KDO33978.1"/>
    <property type="molecule type" value="Genomic_DNA"/>
</dbReference>
<name>A0A067CTX4_SAPPC</name>
<evidence type="ECO:0000313" key="1">
    <source>
        <dbReference type="EMBL" id="KDO33978.1"/>
    </source>
</evidence>
<proteinExistence type="predicted"/>
<reference evidence="1 2" key="1">
    <citation type="journal article" date="2013" name="PLoS Genet.">
        <title>Distinctive expansion of potential virulence genes in the genome of the oomycete fish pathogen Saprolegnia parasitica.</title>
        <authorList>
            <person name="Jiang R.H."/>
            <person name="de Bruijn I."/>
            <person name="Haas B.J."/>
            <person name="Belmonte R."/>
            <person name="Lobach L."/>
            <person name="Christie J."/>
            <person name="van den Ackerveken G."/>
            <person name="Bottin A."/>
            <person name="Bulone V."/>
            <person name="Diaz-Moreno S.M."/>
            <person name="Dumas B."/>
            <person name="Fan L."/>
            <person name="Gaulin E."/>
            <person name="Govers F."/>
            <person name="Grenville-Briggs L.J."/>
            <person name="Horner N.R."/>
            <person name="Levin J.Z."/>
            <person name="Mammella M."/>
            <person name="Meijer H.J."/>
            <person name="Morris P."/>
            <person name="Nusbaum C."/>
            <person name="Oome S."/>
            <person name="Phillips A.J."/>
            <person name="van Rooyen D."/>
            <person name="Rzeszutek E."/>
            <person name="Saraiva M."/>
            <person name="Secombes C.J."/>
            <person name="Seidl M.F."/>
            <person name="Snel B."/>
            <person name="Stassen J.H."/>
            <person name="Sykes S."/>
            <person name="Tripathy S."/>
            <person name="van den Berg H."/>
            <person name="Vega-Arreguin J.C."/>
            <person name="Wawra S."/>
            <person name="Young S.K."/>
            <person name="Zeng Q."/>
            <person name="Dieguez-Uribeondo J."/>
            <person name="Russ C."/>
            <person name="Tyler B.M."/>
            <person name="van West P."/>
        </authorList>
    </citation>
    <scope>NUCLEOTIDE SEQUENCE [LARGE SCALE GENOMIC DNA]</scope>
    <source>
        <strain evidence="1 2">CBS 223.65</strain>
    </source>
</reference>
<keyword evidence="2" id="KW-1185">Reference proteome</keyword>
<protein>
    <submittedName>
        <fullName evidence="1">Uncharacterized protein</fullName>
    </submittedName>
</protein>
<gene>
    <name evidence="1" type="ORF">SPRG_01254</name>
</gene>
<dbReference type="GeneID" id="24123852"/>